<evidence type="ECO:0000256" key="6">
    <source>
        <dbReference type="SAM" id="Phobius"/>
    </source>
</evidence>
<evidence type="ECO:0000256" key="1">
    <source>
        <dbReference type="ARBA" id="ARBA00004651"/>
    </source>
</evidence>
<evidence type="ECO:0000256" key="2">
    <source>
        <dbReference type="ARBA" id="ARBA00022475"/>
    </source>
</evidence>
<accession>A0A919GR92</accession>
<sequence length="207" mass="21805">MNELGFFLGVCFLLAMVPGPGAMVIIRQASQDTRRSAFTTLLGNETALLVWGIAAACGLTALVAASQVAYDAIRFTGAAILLFLGVQALVNRRGARPPAQGPGDGPRSGSAWQSYSAGLFTNLMNPKAGVFAMSFLPQFAPTGLPRFWGFALLAGCWALMDALWFTGVIWGIGKTRGLLSAPRVWRRISQVSGLAMIGLGIRAAVDG</sequence>
<dbReference type="Pfam" id="PF01810">
    <property type="entry name" value="LysE"/>
    <property type="match status" value="1"/>
</dbReference>
<name>A0A919GR92_9ACTN</name>
<evidence type="ECO:0000313" key="8">
    <source>
        <dbReference type="Proteomes" id="UP000603708"/>
    </source>
</evidence>
<feature type="transmembrane region" description="Helical" evidence="6">
    <location>
        <begin position="47"/>
        <end position="65"/>
    </location>
</feature>
<keyword evidence="3 6" id="KW-0812">Transmembrane</keyword>
<evidence type="ECO:0000256" key="5">
    <source>
        <dbReference type="ARBA" id="ARBA00023136"/>
    </source>
</evidence>
<dbReference type="GO" id="GO:0015171">
    <property type="term" value="F:amino acid transmembrane transporter activity"/>
    <property type="evidence" value="ECO:0007669"/>
    <property type="project" value="TreeGrafter"/>
</dbReference>
<reference evidence="7" key="2">
    <citation type="submission" date="2020-09" db="EMBL/GenBank/DDBJ databases">
        <authorList>
            <person name="Sun Q."/>
            <person name="Ohkuma M."/>
        </authorList>
    </citation>
    <scope>NUCLEOTIDE SEQUENCE</scope>
    <source>
        <strain evidence="7">JCM 5069</strain>
    </source>
</reference>
<keyword evidence="8" id="KW-1185">Reference proteome</keyword>
<organism evidence="7 8">
    <name type="scientific">Streptomyces sulfonofaciens</name>
    <dbReference type="NCBI Taxonomy" id="68272"/>
    <lineage>
        <taxon>Bacteria</taxon>
        <taxon>Bacillati</taxon>
        <taxon>Actinomycetota</taxon>
        <taxon>Actinomycetes</taxon>
        <taxon>Kitasatosporales</taxon>
        <taxon>Streptomycetaceae</taxon>
        <taxon>Streptomyces</taxon>
    </lineage>
</organism>
<dbReference type="PANTHER" id="PTHR30086:SF20">
    <property type="entry name" value="ARGININE EXPORTER PROTEIN ARGO-RELATED"/>
    <property type="match status" value="1"/>
</dbReference>
<comment type="subcellular location">
    <subcellularLocation>
        <location evidence="1">Cell membrane</location>
        <topology evidence="1">Multi-pass membrane protein</topology>
    </subcellularLocation>
</comment>
<dbReference type="PIRSF" id="PIRSF006324">
    <property type="entry name" value="LeuE"/>
    <property type="match status" value="1"/>
</dbReference>
<dbReference type="GO" id="GO:0005886">
    <property type="term" value="C:plasma membrane"/>
    <property type="evidence" value="ECO:0007669"/>
    <property type="project" value="UniProtKB-SubCell"/>
</dbReference>
<dbReference type="PANTHER" id="PTHR30086">
    <property type="entry name" value="ARGININE EXPORTER PROTEIN ARGO"/>
    <property type="match status" value="1"/>
</dbReference>
<feature type="transmembrane region" description="Helical" evidence="6">
    <location>
        <begin position="72"/>
        <end position="90"/>
    </location>
</feature>
<keyword evidence="4 6" id="KW-1133">Transmembrane helix</keyword>
<dbReference type="AlphaFoldDB" id="A0A919GR92"/>
<evidence type="ECO:0000256" key="4">
    <source>
        <dbReference type="ARBA" id="ARBA00022989"/>
    </source>
</evidence>
<proteinExistence type="predicted"/>
<feature type="transmembrane region" description="Helical" evidence="6">
    <location>
        <begin position="147"/>
        <end position="172"/>
    </location>
</feature>
<dbReference type="EMBL" id="BNCD01000043">
    <property type="protein sequence ID" value="GHH88788.1"/>
    <property type="molecule type" value="Genomic_DNA"/>
</dbReference>
<dbReference type="InterPro" id="IPR001123">
    <property type="entry name" value="LeuE-type"/>
</dbReference>
<comment type="caution">
    <text evidence="7">The sequence shown here is derived from an EMBL/GenBank/DDBJ whole genome shotgun (WGS) entry which is preliminary data.</text>
</comment>
<evidence type="ECO:0000313" key="7">
    <source>
        <dbReference type="EMBL" id="GHH88788.1"/>
    </source>
</evidence>
<evidence type="ECO:0000256" key="3">
    <source>
        <dbReference type="ARBA" id="ARBA00022692"/>
    </source>
</evidence>
<dbReference type="Proteomes" id="UP000603708">
    <property type="component" value="Unassembled WGS sequence"/>
</dbReference>
<protein>
    <submittedName>
        <fullName evidence="7">Threonine transporter RhtB</fullName>
    </submittedName>
</protein>
<reference evidence="7" key="1">
    <citation type="journal article" date="2014" name="Int. J. Syst. Evol. Microbiol.">
        <title>Complete genome sequence of Corynebacterium casei LMG S-19264T (=DSM 44701T), isolated from a smear-ripened cheese.</title>
        <authorList>
            <consortium name="US DOE Joint Genome Institute (JGI-PGF)"/>
            <person name="Walter F."/>
            <person name="Albersmeier A."/>
            <person name="Kalinowski J."/>
            <person name="Ruckert C."/>
        </authorList>
    </citation>
    <scope>NUCLEOTIDE SEQUENCE</scope>
    <source>
        <strain evidence="7">JCM 5069</strain>
    </source>
</reference>
<gene>
    <name evidence="7" type="ORF">GCM10018793_69790</name>
</gene>
<keyword evidence="5 6" id="KW-0472">Membrane</keyword>
<keyword evidence="2" id="KW-1003">Cell membrane</keyword>